<protein>
    <submittedName>
        <fullName evidence="7">Oligopeptide transport system substrate-binding protein</fullName>
    </submittedName>
</protein>
<proteinExistence type="inferred from homology"/>
<evidence type="ECO:0000256" key="4">
    <source>
        <dbReference type="ARBA" id="ARBA00022729"/>
    </source>
</evidence>
<dbReference type="Gene3D" id="3.90.76.10">
    <property type="entry name" value="Dipeptide-binding Protein, Domain 1"/>
    <property type="match status" value="1"/>
</dbReference>
<accession>A0ABU0JQ62</accession>
<evidence type="ECO:0000313" key="8">
    <source>
        <dbReference type="Proteomes" id="UP001242480"/>
    </source>
</evidence>
<dbReference type="Proteomes" id="UP001242480">
    <property type="component" value="Unassembled WGS sequence"/>
</dbReference>
<dbReference type="SUPFAM" id="SSF53850">
    <property type="entry name" value="Periplasmic binding protein-like II"/>
    <property type="match status" value="1"/>
</dbReference>
<gene>
    <name evidence="7" type="ORF">QO011_008453</name>
</gene>
<reference evidence="7 8" key="1">
    <citation type="submission" date="2023-07" db="EMBL/GenBank/DDBJ databases">
        <title>Genomic Encyclopedia of Type Strains, Phase IV (KMG-IV): sequencing the most valuable type-strain genomes for metagenomic binning, comparative biology and taxonomic classification.</title>
        <authorList>
            <person name="Goeker M."/>
        </authorList>
    </citation>
    <scope>NUCLEOTIDE SEQUENCE [LARGE SCALE GENOMIC DNA]</scope>
    <source>
        <strain evidence="7 8">DSM 19619</strain>
    </source>
</reference>
<dbReference type="CDD" id="cd08504">
    <property type="entry name" value="PBP2_OppA"/>
    <property type="match status" value="1"/>
</dbReference>
<name>A0ABU0JQ62_9HYPH</name>
<evidence type="ECO:0000256" key="5">
    <source>
        <dbReference type="SAM" id="SignalP"/>
    </source>
</evidence>
<evidence type="ECO:0000259" key="6">
    <source>
        <dbReference type="Pfam" id="PF00496"/>
    </source>
</evidence>
<keyword evidence="4 5" id="KW-0732">Signal</keyword>
<keyword evidence="3" id="KW-0813">Transport</keyword>
<keyword evidence="8" id="KW-1185">Reference proteome</keyword>
<dbReference type="Gene3D" id="3.40.190.10">
    <property type="entry name" value="Periplasmic binding protein-like II"/>
    <property type="match status" value="1"/>
</dbReference>
<dbReference type="Gene3D" id="3.10.105.10">
    <property type="entry name" value="Dipeptide-binding Protein, Domain 3"/>
    <property type="match status" value="1"/>
</dbReference>
<dbReference type="Pfam" id="PF00496">
    <property type="entry name" value="SBP_bac_5"/>
    <property type="match status" value="1"/>
</dbReference>
<organism evidence="7 8">
    <name type="scientific">Labrys wisconsinensis</name>
    <dbReference type="NCBI Taxonomy" id="425677"/>
    <lineage>
        <taxon>Bacteria</taxon>
        <taxon>Pseudomonadati</taxon>
        <taxon>Pseudomonadota</taxon>
        <taxon>Alphaproteobacteria</taxon>
        <taxon>Hyphomicrobiales</taxon>
        <taxon>Xanthobacteraceae</taxon>
        <taxon>Labrys</taxon>
    </lineage>
</organism>
<dbReference type="PIRSF" id="PIRSF002741">
    <property type="entry name" value="MppA"/>
    <property type="match status" value="1"/>
</dbReference>
<sequence length="529" mass="58044">MTVGFRARLLALLVVAGIGGAAPALAETVLHKGNGGEPQTLDPAHTSINVEEFILKDLFEGLTIYDAGGKIIPGAAESWTVSPDGTVYTFKIRAGAAWSNGDPVTADDFVYSFRRVEDPKEAAGYANILFPLKNAEAINGGKAPVDTLGAKAVDAKTLELTLERPTPYLSQLLAHQTALPVNKASIDKFKADFIKPGNMVSNGAYMLAENVANDHITMVKNPHHWDAANVKIDRIVSYPTEDQAATQRRFLASELDLAYNFQADQTAFLKEKLGDQVHITPATATYYYVFDGRKPPFDDVRVRQAFSMAIDRDFLADKIYAGAQLPTYSFVPDGIAGYTPAKLDFADMSQLDREDKAKALLKEAGYGEGGKPLKVEIRYNTNENHKKVATAVADMWKGLGADVTILNADVKTHYAYLQEGGSFDVARAGWVADYADPENFLTLAISSNKTFNYGHYSNPDYDALVAKSYLERDPAARMKILHDAEVMLLRDQSLTPMMNNADLWLVSSKVKGWQDNAANQHLTRFLSKE</sequence>
<dbReference type="InterPro" id="IPR039424">
    <property type="entry name" value="SBP_5"/>
</dbReference>
<comment type="caution">
    <text evidence="7">The sequence shown here is derived from an EMBL/GenBank/DDBJ whole genome shotgun (WGS) entry which is preliminary data.</text>
</comment>
<dbReference type="InterPro" id="IPR030678">
    <property type="entry name" value="Peptide/Ni-bd"/>
</dbReference>
<comment type="similarity">
    <text evidence="2">Belongs to the bacterial solute-binding protein 5 family.</text>
</comment>
<comment type="subcellular location">
    <subcellularLocation>
        <location evidence="1">Periplasm</location>
    </subcellularLocation>
</comment>
<evidence type="ECO:0000256" key="3">
    <source>
        <dbReference type="ARBA" id="ARBA00022448"/>
    </source>
</evidence>
<feature type="signal peptide" evidence="5">
    <location>
        <begin position="1"/>
        <end position="26"/>
    </location>
</feature>
<evidence type="ECO:0000313" key="7">
    <source>
        <dbReference type="EMBL" id="MDQ0475409.1"/>
    </source>
</evidence>
<dbReference type="PANTHER" id="PTHR30290:SF10">
    <property type="entry name" value="PERIPLASMIC OLIGOPEPTIDE-BINDING PROTEIN-RELATED"/>
    <property type="match status" value="1"/>
</dbReference>
<evidence type="ECO:0000256" key="1">
    <source>
        <dbReference type="ARBA" id="ARBA00004418"/>
    </source>
</evidence>
<dbReference type="RefSeq" id="WP_370882084.1">
    <property type="nucleotide sequence ID" value="NZ_JAUSVX010000036.1"/>
</dbReference>
<feature type="chain" id="PRO_5046784804" evidence="5">
    <location>
        <begin position="27"/>
        <end position="529"/>
    </location>
</feature>
<dbReference type="InterPro" id="IPR000914">
    <property type="entry name" value="SBP_5_dom"/>
</dbReference>
<feature type="domain" description="Solute-binding protein family 5" evidence="6">
    <location>
        <begin position="70"/>
        <end position="449"/>
    </location>
</feature>
<evidence type="ECO:0000256" key="2">
    <source>
        <dbReference type="ARBA" id="ARBA00005695"/>
    </source>
</evidence>
<dbReference type="PANTHER" id="PTHR30290">
    <property type="entry name" value="PERIPLASMIC BINDING COMPONENT OF ABC TRANSPORTER"/>
    <property type="match status" value="1"/>
</dbReference>
<dbReference type="EMBL" id="JAUSVX010000036">
    <property type="protein sequence ID" value="MDQ0475409.1"/>
    <property type="molecule type" value="Genomic_DNA"/>
</dbReference>